<dbReference type="Pfam" id="PF12870">
    <property type="entry name" value="DUF4878"/>
    <property type="match status" value="1"/>
</dbReference>
<name>A0A5P8E7G3_9BACT</name>
<dbReference type="Proteomes" id="UP000249375">
    <property type="component" value="Chromosome"/>
</dbReference>
<dbReference type="EMBL" id="CP033459">
    <property type="protein sequence ID" value="QFQ12878.1"/>
    <property type="molecule type" value="Genomic_DNA"/>
</dbReference>
<organism evidence="4 5">
    <name type="scientific">Pseudoprevotella muciniphila</name>
    <dbReference type="NCBI Taxonomy" id="2133944"/>
    <lineage>
        <taxon>Bacteria</taxon>
        <taxon>Pseudomonadati</taxon>
        <taxon>Bacteroidota</taxon>
        <taxon>Bacteroidia</taxon>
        <taxon>Bacteroidales</taxon>
        <taxon>Prevotellaceae</taxon>
        <taxon>Pseudoprevotella</taxon>
    </lineage>
</organism>
<proteinExistence type="predicted"/>
<dbReference type="InterPro" id="IPR024267">
    <property type="entry name" value="DUF4878"/>
</dbReference>
<dbReference type="AlphaFoldDB" id="A0A5P8E7G3"/>
<keyword evidence="2" id="KW-0732">Signal</keyword>
<dbReference type="PROSITE" id="PS51257">
    <property type="entry name" value="PROKAR_LIPOPROTEIN"/>
    <property type="match status" value="1"/>
</dbReference>
<evidence type="ECO:0000313" key="4">
    <source>
        <dbReference type="EMBL" id="QFQ12878.1"/>
    </source>
</evidence>
<feature type="chain" id="PRO_5024326215" evidence="2">
    <location>
        <begin position="20"/>
        <end position="208"/>
    </location>
</feature>
<dbReference type="KEGG" id="alq:C7Y71_007530"/>
<reference evidence="4 5" key="1">
    <citation type="submission" date="2018-11" db="EMBL/GenBank/DDBJ databases">
        <authorList>
            <person name="Na S.W."/>
            <person name="Baik M."/>
        </authorList>
    </citation>
    <scope>NUCLEOTIDE SEQUENCE [LARGE SCALE GENOMIC DNA]</scope>
    <source>
        <strain evidence="4 5">E39</strain>
    </source>
</reference>
<evidence type="ECO:0000256" key="1">
    <source>
        <dbReference type="SAM" id="MobiDB-lite"/>
    </source>
</evidence>
<accession>A0A5P8E7G3</accession>
<dbReference type="Gene3D" id="3.10.450.50">
    <property type="match status" value="1"/>
</dbReference>
<feature type="signal peptide" evidence="2">
    <location>
        <begin position="1"/>
        <end position="19"/>
    </location>
</feature>
<evidence type="ECO:0000259" key="3">
    <source>
        <dbReference type="Pfam" id="PF12870"/>
    </source>
</evidence>
<feature type="domain" description="DUF4878" evidence="3">
    <location>
        <begin position="23"/>
        <end position="130"/>
    </location>
</feature>
<evidence type="ECO:0000313" key="5">
    <source>
        <dbReference type="Proteomes" id="UP000249375"/>
    </source>
</evidence>
<feature type="compositionally biased region" description="Basic and acidic residues" evidence="1">
    <location>
        <begin position="162"/>
        <end position="179"/>
    </location>
</feature>
<gene>
    <name evidence="4" type="ORF">C7Y71_007530</name>
</gene>
<evidence type="ECO:0000256" key="2">
    <source>
        <dbReference type="SAM" id="SignalP"/>
    </source>
</evidence>
<feature type="region of interest" description="Disordered" evidence="1">
    <location>
        <begin position="155"/>
        <end position="179"/>
    </location>
</feature>
<sequence length="208" mass="22316">MKKILSVLMIIATAFIVASCDTKPAPSETVDAAYKALLQKDYEAYASHISFAYAGDEKAQESARSMTVTMVKKVMEGGMGEEADPIANYEIGKETINGDSATVEVTTTTKKGKKETQTLNLIWEKDKWMIDGNKNKSKSSNNDAAETLEALNKLGDALGDSTKNKVEEGAEKAKDAVEDAGKKIEEAGKEAGKAIEEAGKGIEKALKD</sequence>
<keyword evidence="5" id="KW-1185">Reference proteome</keyword>
<dbReference type="RefSeq" id="WP_111897947.1">
    <property type="nucleotide sequence ID" value="NZ_CP033459.1"/>
</dbReference>
<protein>
    <submittedName>
        <fullName evidence="4">DUF4878 domain-containing protein</fullName>
    </submittedName>
</protein>